<protein>
    <submittedName>
        <fullName evidence="2">Uncharacterized protein</fullName>
    </submittedName>
</protein>
<dbReference type="InterPro" id="IPR053197">
    <property type="entry name" value="F-box_SCFL_complex_component"/>
</dbReference>
<name>M8C043_AEGTA</name>
<feature type="region of interest" description="Disordered" evidence="1">
    <location>
        <begin position="200"/>
        <end position="238"/>
    </location>
</feature>
<dbReference type="SUPFAM" id="SSF81383">
    <property type="entry name" value="F-box domain"/>
    <property type="match status" value="1"/>
</dbReference>
<dbReference type="PANTHER" id="PTHR34223">
    <property type="entry name" value="OS11G0201299 PROTEIN"/>
    <property type="match status" value="1"/>
</dbReference>
<organism evidence="2">
    <name type="scientific">Aegilops tauschii</name>
    <name type="common">Tausch's goatgrass</name>
    <name type="synonym">Aegilops squarrosa</name>
    <dbReference type="NCBI Taxonomy" id="37682"/>
    <lineage>
        <taxon>Eukaryota</taxon>
        <taxon>Viridiplantae</taxon>
        <taxon>Streptophyta</taxon>
        <taxon>Embryophyta</taxon>
        <taxon>Tracheophyta</taxon>
        <taxon>Spermatophyta</taxon>
        <taxon>Magnoliopsida</taxon>
        <taxon>Liliopsida</taxon>
        <taxon>Poales</taxon>
        <taxon>Poaceae</taxon>
        <taxon>BOP clade</taxon>
        <taxon>Pooideae</taxon>
        <taxon>Triticodae</taxon>
        <taxon>Triticeae</taxon>
        <taxon>Triticinae</taxon>
        <taxon>Aegilops</taxon>
    </lineage>
</organism>
<dbReference type="InterPro" id="IPR053781">
    <property type="entry name" value="F-box_AtFBL13-like"/>
</dbReference>
<dbReference type="Pfam" id="PF00646">
    <property type="entry name" value="F-box"/>
    <property type="match status" value="1"/>
</dbReference>
<evidence type="ECO:0000256" key="1">
    <source>
        <dbReference type="SAM" id="MobiDB-lite"/>
    </source>
</evidence>
<dbReference type="PROSITE" id="PS50181">
    <property type="entry name" value="FBOX"/>
    <property type="match status" value="1"/>
</dbReference>
<reference evidence="2" key="1">
    <citation type="submission" date="2015-06" db="UniProtKB">
        <authorList>
            <consortium name="EnsemblPlants"/>
        </authorList>
    </citation>
    <scope>IDENTIFICATION</scope>
</reference>
<dbReference type="PANTHER" id="PTHR34223:SF90">
    <property type="entry name" value="F-BOX DOMAIN-CONTAINING PROTEIN"/>
    <property type="match status" value="1"/>
</dbReference>
<dbReference type="InterPro" id="IPR001810">
    <property type="entry name" value="F-box_dom"/>
</dbReference>
<dbReference type="EnsemblPlants" id="EMT08563">
    <property type="protein sequence ID" value="EMT08563"/>
    <property type="gene ID" value="F775_42397"/>
</dbReference>
<proteinExistence type="predicted"/>
<evidence type="ECO:0000313" key="2">
    <source>
        <dbReference type="EnsemblPlants" id="EMT08563"/>
    </source>
</evidence>
<accession>M8C043</accession>
<dbReference type="AlphaFoldDB" id="M8C043"/>
<dbReference type="CDD" id="cd22160">
    <property type="entry name" value="F-box_AtFBL13-like"/>
    <property type="match status" value="1"/>
</dbReference>
<sequence>MPPPQEGKRAALACGGDVIGALPDDLLQHVLSFLPAQQAVRTCVLARRWRGLWKSVAGLRITGGQESEVTFVQELREFVNHLLLLRCRAQIDTCELRFAVVSDDDVPRVSLWIRHIILCQVRLLRLDISRDGYGVYFYVDNLPLASQHLTRLELIDTGLNDSFLDFAGCPALEDLVSHALFQIGPLKAPAAVGRRREDEYLDGDDNQEDEPTHKGADAGHQNDNSSSCTTSGCGGYRH</sequence>
<dbReference type="InterPro" id="IPR036047">
    <property type="entry name" value="F-box-like_dom_sf"/>
</dbReference>
<dbReference type="Gene3D" id="1.20.1280.50">
    <property type="match status" value="1"/>
</dbReference>
<feature type="compositionally biased region" description="Acidic residues" evidence="1">
    <location>
        <begin position="200"/>
        <end position="209"/>
    </location>
</feature>